<keyword evidence="3" id="KW-0863">Zinc-finger</keyword>
<dbReference type="SMART" id="SM00343">
    <property type="entry name" value="ZnF_C2HC"/>
    <property type="match status" value="2"/>
</dbReference>
<dbReference type="InterPro" id="IPR001584">
    <property type="entry name" value="Integrase_cat-core"/>
</dbReference>
<keyword evidence="8" id="KW-1185">Reference proteome</keyword>
<dbReference type="Pfam" id="PF00665">
    <property type="entry name" value="rve"/>
    <property type="match status" value="1"/>
</dbReference>
<evidence type="ECO:0000256" key="2">
    <source>
        <dbReference type="ARBA" id="ARBA00023125"/>
    </source>
</evidence>
<dbReference type="InterPro" id="IPR036875">
    <property type="entry name" value="Znf_CCHC_sf"/>
</dbReference>
<organism evidence="7 8">
    <name type="scientific">Trichinella britovi</name>
    <name type="common">Parasitic roundworm</name>
    <dbReference type="NCBI Taxonomy" id="45882"/>
    <lineage>
        <taxon>Eukaryota</taxon>
        <taxon>Metazoa</taxon>
        <taxon>Ecdysozoa</taxon>
        <taxon>Nematoda</taxon>
        <taxon>Enoplea</taxon>
        <taxon>Dorylaimia</taxon>
        <taxon>Trichinellida</taxon>
        <taxon>Trichinellidae</taxon>
        <taxon>Trichinella</taxon>
    </lineage>
</organism>
<dbReference type="PANTHER" id="PTHR37984">
    <property type="entry name" value="PROTEIN CBG26694"/>
    <property type="match status" value="1"/>
</dbReference>
<dbReference type="GO" id="GO:0006508">
    <property type="term" value="P:proteolysis"/>
    <property type="evidence" value="ECO:0007669"/>
    <property type="project" value="UniProtKB-KW"/>
</dbReference>
<dbReference type="InterPro" id="IPR050951">
    <property type="entry name" value="Retrovirus_Pol_polyprotein"/>
</dbReference>
<comment type="caution">
    <text evidence="7">The sequence shown here is derived from an EMBL/GenBank/DDBJ whole genome shotgun (WGS) entry which is preliminary data.</text>
</comment>
<dbReference type="Gene3D" id="3.30.420.10">
    <property type="entry name" value="Ribonuclease H-like superfamily/Ribonuclease H"/>
    <property type="match status" value="1"/>
</dbReference>
<keyword evidence="2" id="KW-0238">DNA-binding</keyword>
<keyword evidence="1" id="KW-0378">Hydrolase</keyword>
<dbReference type="InterPro" id="IPR041577">
    <property type="entry name" value="RT_RNaseH_2"/>
</dbReference>
<protein>
    <submittedName>
        <fullName evidence="7">Pro-Pol polyprotein</fullName>
    </submittedName>
</protein>
<dbReference type="GO" id="GO:0019899">
    <property type="term" value="F:enzyme binding"/>
    <property type="evidence" value="ECO:0007669"/>
    <property type="project" value="UniProtKB-ARBA"/>
</dbReference>
<dbReference type="Pfam" id="PF17919">
    <property type="entry name" value="RT_RNaseH_2"/>
    <property type="match status" value="1"/>
</dbReference>
<dbReference type="GO" id="GO:0015074">
    <property type="term" value="P:DNA integration"/>
    <property type="evidence" value="ECO:0007669"/>
    <property type="project" value="InterPro"/>
</dbReference>
<evidence type="ECO:0000313" key="7">
    <source>
        <dbReference type="EMBL" id="KRY45843.1"/>
    </source>
</evidence>
<dbReference type="InterPro" id="IPR001878">
    <property type="entry name" value="Znf_CCHC"/>
</dbReference>
<dbReference type="Proteomes" id="UP000054653">
    <property type="component" value="Unassembled WGS sequence"/>
</dbReference>
<dbReference type="PANTHER" id="PTHR37984:SF15">
    <property type="entry name" value="INTEGRASE CATALYTIC DOMAIN-CONTAINING PROTEIN"/>
    <property type="match status" value="1"/>
</dbReference>
<dbReference type="InterPro" id="IPR012337">
    <property type="entry name" value="RNaseH-like_sf"/>
</dbReference>
<feature type="compositionally biased region" description="Polar residues" evidence="4">
    <location>
        <begin position="449"/>
        <end position="458"/>
    </location>
</feature>
<evidence type="ECO:0000256" key="4">
    <source>
        <dbReference type="SAM" id="MobiDB-lite"/>
    </source>
</evidence>
<keyword evidence="1" id="KW-0645">Protease</keyword>
<evidence type="ECO:0000259" key="5">
    <source>
        <dbReference type="PROSITE" id="PS50158"/>
    </source>
</evidence>
<dbReference type="SUPFAM" id="SSF56672">
    <property type="entry name" value="DNA/RNA polymerases"/>
    <property type="match status" value="1"/>
</dbReference>
<dbReference type="PROSITE" id="PS50158">
    <property type="entry name" value="ZF_CCHC"/>
    <property type="match status" value="1"/>
</dbReference>
<name>A0A0V1CAT5_TRIBR</name>
<feature type="domain" description="Integrase catalytic" evidence="6">
    <location>
        <begin position="356"/>
        <end position="462"/>
    </location>
</feature>
<evidence type="ECO:0000256" key="3">
    <source>
        <dbReference type="PROSITE-ProRule" id="PRU00047"/>
    </source>
</evidence>
<keyword evidence="3" id="KW-0862">Zinc</keyword>
<proteinExistence type="predicted"/>
<evidence type="ECO:0000259" key="6">
    <source>
        <dbReference type="PROSITE" id="PS50994"/>
    </source>
</evidence>
<dbReference type="GO" id="GO:0008233">
    <property type="term" value="F:peptidase activity"/>
    <property type="evidence" value="ECO:0007669"/>
    <property type="project" value="UniProtKB-KW"/>
</dbReference>
<dbReference type="AlphaFoldDB" id="A0A0V1CAT5"/>
<dbReference type="GO" id="GO:0042575">
    <property type="term" value="C:DNA polymerase complex"/>
    <property type="evidence" value="ECO:0007669"/>
    <property type="project" value="UniProtKB-ARBA"/>
</dbReference>
<dbReference type="GO" id="GO:0003677">
    <property type="term" value="F:DNA binding"/>
    <property type="evidence" value="ECO:0007669"/>
    <property type="project" value="UniProtKB-KW"/>
</dbReference>
<accession>A0A0V1CAT5</accession>
<dbReference type="Gene3D" id="4.10.60.10">
    <property type="entry name" value="Zinc finger, CCHC-type"/>
    <property type="match status" value="1"/>
</dbReference>
<dbReference type="SUPFAM" id="SSF57756">
    <property type="entry name" value="Retrovirus zinc finger-like domains"/>
    <property type="match status" value="1"/>
</dbReference>
<dbReference type="InterPro" id="IPR043502">
    <property type="entry name" value="DNA/RNA_pol_sf"/>
</dbReference>
<keyword evidence="3" id="KW-0479">Metal-binding</keyword>
<dbReference type="STRING" id="45882.A0A0V1CAT5"/>
<gene>
    <name evidence="7" type="primary">pol</name>
    <name evidence="7" type="ORF">T03_12280</name>
</gene>
<dbReference type="InterPro" id="IPR036397">
    <property type="entry name" value="RNaseH_sf"/>
</dbReference>
<reference evidence="7 8" key="1">
    <citation type="submission" date="2015-01" db="EMBL/GenBank/DDBJ databases">
        <title>Evolution of Trichinella species and genotypes.</title>
        <authorList>
            <person name="Korhonen P.K."/>
            <person name="Edoardo P."/>
            <person name="Giuseppe L.R."/>
            <person name="Gasser R.B."/>
        </authorList>
    </citation>
    <scope>NUCLEOTIDE SEQUENCE [LARGE SCALE GENOMIC DNA]</scope>
    <source>
        <strain evidence="7">ISS120</strain>
    </source>
</reference>
<feature type="domain" description="CCHC-type" evidence="5">
    <location>
        <begin position="225"/>
        <end position="240"/>
    </location>
</feature>
<evidence type="ECO:0000256" key="1">
    <source>
        <dbReference type="ARBA" id="ARBA00022670"/>
    </source>
</evidence>
<dbReference type="GO" id="GO:0008270">
    <property type="term" value="F:zinc ion binding"/>
    <property type="evidence" value="ECO:0007669"/>
    <property type="project" value="UniProtKB-KW"/>
</dbReference>
<feature type="region of interest" description="Disordered" evidence="4">
    <location>
        <begin position="449"/>
        <end position="545"/>
    </location>
</feature>
<feature type="compositionally biased region" description="Basic and acidic residues" evidence="4">
    <location>
        <begin position="487"/>
        <end position="499"/>
    </location>
</feature>
<sequence>MNKTLSLNKLAIDPTAPDAEKEWKFWLLQFQDFVQLTVDPGIDLLKILRLYLTASTFEYVQDCKTYDDAITKLNEVYVKLQNVIFARYEFISRKQRDSESLEEFVHALQRMSKNCEYKNVTAEQYREEMIRDAFINNMSSNEIRTRLLVLSVISLQEAVNNAVALNSAKENAKLYTKSEPIINSVSATDPGIEMTNTSVATKQECYFCGNRRHPRVNCPARNTTCNNCGKVGHFAKVCRSASKRTEFVSVTSLVGSSSSSTATELKNAIVEAKINGTNITAQIDTGSSLSFIDERLSRCTTFPLPQPAVDAFEALKKDIVNSVVIAIDDELPFTVETDASDYAIAATLSQLGKLIKATAPFERLSIDFKGPLPSTSSNRYILTVVDEYSRFPFAFPCPDISTQTVIKCLTQLFYLIGMPAYIHTDRGSSFMSNDLKTYLHSLGVVTNSTTAHNPQGNGQAERHLAPAGGKCVAEDGSPDETQVGTGAHREDEKAEKPDTNEVTPKNSESEEYTATRQEHHQTPQPPRRPTRIRRAPQRLQDYVQY</sequence>
<dbReference type="EMBL" id="JYDI01000325">
    <property type="protein sequence ID" value="KRY45843.1"/>
    <property type="molecule type" value="Genomic_DNA"/>
</dbReference>
<dbReference type="SUPFAM" id="SSF53098">
    <property type="entry name" value="Ribonuclease H-like"/>
    <property type="match status" value="1"/>
</dbReference>
<dbReference type="PROSITE" id="PS50994">
    <property type="entry name" value="INTEGRASE"/>
    <property type="match status" value="1"/>
</dbReference>
<evidence type="ECO:0000313" key="8">
    <source>
        <dbReference type="Proteomes" id="UP000054653"/>
    </source>
</evidence>